<dbReference type="RefSeq" id="XP_003054990.1">
    <property type="nucleotide sequence ID" value="XM_003054944.1"/>
</dbReference>
<dbReference type="Proteomes" id="UP000001876">
    <property type="component" value="Unassembled WGS sequence"/>
</dbReference>
<reference evidence="2 3" key="1">
    <citation type="journal article" date="2009" name="Science">
        <title>Green evolution and dynamic adaptations revealed by genomes of the marine picoeukaryotes Micromonas.</title>
        <authorList>
            <person name="Worden A.Z."/>
            <person name="Lee J.H."/>
            <person name="Mock T."/>
            <person name="Rouze P."/>
            <person name="Simmons M.P."/>
            <person name="Aerts A.L."/>
            <person name="Allen A.E."/>
            <person name="Cuvelier M.L."/>
            <person name="Derelle E."/>
            <person name="Everett M.V."/>
            <person name="Foulon E."/>
            <person name="Grimwood J."/>
            <person name="Gundlach H."/>
            <person name="Henrissat B."/>
            <person name="Napoli C."/>
            <person name="McDonald S.M."/>
            <person name="Parker M.S."/>
            <person name="Rombauts S."/>
            <person name="Salamov A."/>
            <person name="Von Dassow P."/>
            <person name="Badger J.H."/>
            <person name="Coutinho P.M."/>
            <person name="Demir E."/>
            <person name="Dubchak I."/>
            <person name="Gentemann C."/>
            <person name="Eikrem W."/>
            <person name="Gready J.E."/>
            <person name="John U."/>
            <person name="Lanier W."/>
            <person name="Lindquist E.A."/>
            <person name="Lucas S."/>
            <person name="Mayer K.F."/>
            <person name="Moreau H."/>
            <person name="Not F."/>
            <person name="Otillar R."/>
            <person name="Panaud O."/>
            <person name="Pangilinan J."/>
            <person name="Paulsen I."/>
            <person name="Piegu B."/>
            <person name="Poliakov A."/>
            <person name="Robbens S."/>
            <person name="Schmutz J."/>
            <person name="Toulza E."/>
            <person name="Wyss T."/>
            <person name="Zelensky A."/>
            <person name="Zhou K."/>
            <person name="Armbrust E.V."/>
            <person name="Bhattacharya D."/>
            <person name="Goodenough U.W."/>
            <person name="Van de Peer Y."/>
            <person name="Grigoriev I.V."/>
        </authorList>
    </citation>
    <scope>NUCLEOTIDE SEQUENCE [LARGE SCALE GENOMIC DNA]</scope>
    <source>
        <strain evidence="2 3">CCMP1545</strain>
    </source>
</reference>
<gene>
    <name evidence="2" type="ORF">MICPUCDRAFT_50273</name>
</gene>
<dbReference type="EMBL" id="GG663735">
    <property type="protein sequence ID" value="EEH60242.1"/>
    <property type="molecule type" value="Genomic_DNA"/>
</dbReference>
<dbReference type="GeneID" id="9680835"/>
<name>C1MHP4_MICPC</name>
<evidence type="ECO:0000256" key="1">
    <source>
        <dbReference type="SAM" id="MobiDB-lite"/>
    </source>
</evidence>
<dbReference type="AlphaFoldDB" id="C1MHP4"/>
<dbReference type="OrthoDB" id="531380at2759"/>
<accession>C1MHP4</accession>
<protein>
    <submittedName>
        <fullName evidence="2">Predicted protein</fullName>
    </submittedName>
</protein>
<feature type="region of interest" description="Disordered" evidence="1">
    <location>
        <begin position="265"/>
        <end position="308"/>
    </location>
</feature>
<proteinExistence type="predicted"/>
<dbReference type="KEGG" id="mpp:MICPUCDRAFT_50273"/>
<feature type="compositionally biased region" description="Pro residues" evidence="1">
    <location>
        <begin position="285"/>
        <end position="299"/>
    </location>
</feature>
<dbReference type="OMA" id="FVMAPRV"/>
<evidence type="ECO:0000313" key="2">
    <source>
        <dbReference type="EMBL" id="EEH60242.1"/>
    </source>
</evidence>
<sequence length="341" mass="35787">MATTARLAHAGSFHRANPASHSRRSTRDRDIATRAADADASTTENARGATADDSGASRRRTPLERVANDPLTAFVMAPRVALGGATEALDLLQSGELFGVAARFPAELNTLMQDPRPPQDKAAELLRRAEEITEMLEERGIVAEAPGRELLKPMVPVELFDRYLDPEVVRASTSSPTETETETAAAAGTTATTYAAEPPTAETLTDTAAPPAKDDAAGGDANVDSIEDAYAFMRDQRKVGDVEDEDDPAVLAAAADVAAALKREAGAGKMPNENVASEEVGEAAVPPPTPSPPPPPPTPTTTAPFDVPQELDVWGIVKSAEELTADIVMSQSKATATATKR</sequence>
<organism evidence="3">
    <name type="scientific">Micromonas pusilla (strain CCMP1545)</name>
    <name type="common">Picoplanktonic green alga</name>
    <dbReference type="NCBI Taxonomy" id="564608"/>
    <lineage>
        <taxon>Eukaryota</taxon>
        <taxon>Viridiplantae</taxon>
        <taxon>Chlorophyta</taxon>
        <taxon>Mamiellophyceae</taxon>
        <taxon>Mamiellales</taxon>
        <taxon>Mamiellaceae</taxon>
        <taxon>Micromonas</taxon>
    </lineage>
</organism>
<feature type="region of interest" description="Disordered" evidence="1">
    <location>
        <begin position="1"/>
        <end position="65"/>
    </location>
</feature>
<feature type="region of interest" description="Disordered" evidence="1">
    <location>
        <begin position="170"/>
        <end position="221"/>
    </location>
</feature>
<feature type="compositionally biased region" description="Low complexity" evidence="1">
    <location>
        <begin position="33"/>
        <end position="43"/>
    </location>
</feature>
<evidence type="ECO:0000313" key="3">
    <source>
        <dbReference type="Proteomes" id="UP000001876"/>
    </source>
</evidence>
<feature type="compositionally biased region" description="Low complexity" evidence="1">
    <location>
        <begin position="171"/>
        <end position="211"/>
    </location>
</feature>
<keyword evidence="3" id="KW-1185">Reference proteome</keyword>